<dbReference type="Gene3D" id="3.60.15.10">
    <property type="entry name" value="Ribonuclease Z/Hydroxyacylglutathione hydrolase-like"/>
    <property type="match status" value="1"/>
</dbReference>
<dbReference type="Proteomes" id="UP000592216">
    <property type="component" value="Unassembled WGS sequence"/>
</dbReference>
<dbReference type="EMBL" id="JABCJE010000014">
    <property type="protein sequence ID" value="NVO25397.1"/>
    <property type="molecule type" value="Genomic_DNA"/>
</dbReference>
<reference evidence="1 2" key="1">
    <citation type="submission" date="2020-04" db="EMBL/GenBank/DDBJ databases">
        <title>Donghicola sp., a member of the Rhodobacteraceae family isolated from mangrove forest in Thailand.</title>
        <authorList>
            <person name="Charoenyingcharoen P."/>
            <person name="Yukphan P."/>
        </authorList>
    </citation>
    <scope>NUCLEOTIDE SEQUENCE [LARGE SCALE GENOMIC DNA]</scope>
    <source>
        <strain evidence="1 2">B5-SW-15</strain>
    </source>
</reference>
<dbReference type="AlphaFoldDB" id="A0A850Q6K8"/>
<accession>A0A850Q6K8</accession>
<protein>
    <recommendedName>
        <fullName evidence="3">MBL fold metallo-hydrolase</fullName>
    </recommendedName>
</protein>
<comment type="caution">
    <text evidence="1">The sequence shown here is derived from an EMBL/GenBank/DDBJ whole genome shotgun (WGS) entry which is preliminary data.</text>
</comment>
<evidence type="ECO:0000313" key="1">
    <source>
        <dbReference type="EMBL" id="NVO25397.1"/>
    </source>
</evidence>
<gene>
    <name evidence="1" type="ORF">HJ536_18735</name>
</gene>
<organism evidence="1 2">
    <name type="scientific">Donghicola mangrovi</name>
    <dbReference type="NCBI Taxonomy" id="2729614"/>
    <lineage>
        <taxon>Bacteria</taxon>
        <taxon>Pseudomonadati</taxon>
        <taxon>Pseudomonadota</taxon>
        <taxon>Alphaproteobacteria</taxon>
        <taxon>Rhodobacterales</taxon>
        <taxon>Roseobacteraceae</taxon>
        <taxon>Donghicola</taxon>
    </lineage>
</organism>
<proteinExistence type="predicted"/>
<dbReference type="InterPro" id="IPR036866">
    <property type="entry name" value="RibonucZ/Hydroxyglut_hydro"/>
</dbReference>
<dbReference type="RefSeq" id="WP_177158931.1">
    <property type="nucleotide sequence ID" value="NZ_JABCJE010000014.1"/>
</dbReference>
<evidence type="ECO:0008006" key="3">
    <source>
        <dbReference type="Google" id="ProtNLM"/>
    </source>
</evidence>
<sequence length="379" mass="42575">MTAHMKFFPTGNADTTFIQLANNQVILMDYAHMRNEKDPFDKRIDLPTAIRDAMDEAGQESFRVVAFTHLDKDHIFRSSEFFWFEHAAAYQGGDRMKIDELWVPAGVLTEVALDDDARVIRQEARHRLKEGKGIKVFSRPDALKSYLADNGLTLESRMHCIVNAGELVPGFNKSGSESVEFFVHSPFAWRTDAGLVDRNQGSIVVQMTLREGMKESYVLLGADIDHESLSQIVRTSREHENEDRLHWDVLKLFHHCSYLSLSPEKGEDMTEPVDDVRWLFEELARENEIIVSPSKPIPVKGTDADKDVQPPHRQAAAYYQKIIKDSNGKFLVTMETPTEARPKPIHLKITAQGVAVMLAAAATATSVAASTPTRAGRNG</sequence>
<evidence type="ECO:0000313" key="2">
    <source>
        <dbReference type="Proteomes" id="UP000592216"/>
    </source>
</evidence>
<name>A0A850Q6K8_9RHOB</name>